<organism evidence="9 10">
    <name type="scientific">Oceanotoga teriensis</name>
    <dbReference type="NCBI Taxonomy" id="515440"/>
    <lineage>
        <taxon>Bacteria</taxon>
        <taxon>Thermotogati</taxon>
        <taxon>Thermotogota</taxon>
        <taxon>Thermotogae</taxon>
        <taxon>Petrotogales</taxon>
        <taxon>Petrotogaceae</taxon>
        <taxon>Oceanotoga</taxon>
    </lineage>
</organism>
<dbReference type="Gene3D" id="1.10.3470.10">
    <property type="entry name" value="ABC transporter involved in vitamin B12 uptake, BtuC"/>
    <property type="match status" value="1"/>
</dbReference>
<dbReference type="SUPFAM" id="SSF81345">
    <property type="entry name" value="ABC transporter involved in vitamin B12 uptake, BtuC"/>
    <property type="match status" value="1"/>
</dbReference>
<feature type="transmembrane region" description="Helical" evidence="8">
    <location>
        <begin position="151"/>
        <end position="174"/>
    </location>
</feature>
<evidence type="ECO:0000256" key="6">
    <source>
        <dbReference type="ARBA" id="ARBA00022989"/>
    </source>
</evidence>
<dbReference type="RefSeq" id="WP_109604874.1">
    <property type="nucleotide sequence ID" value="NZ_JAMHJO010000009.1"/>
</dbReference>
<evidence type="ECO:0000313" key="9">
    <source>
        <dbReference type="EMBL" id="PWJ92149.1"/>
    </source>
</evidence>
<comment type="subcellular location">
    <subcellularLocation>
        <location evidence="1">Cell membrane</location>
        <topology evidence="1">Multi-pass membrane protein</topology>
    </subcellularLocation>
</comment>
<name>A0AA45C6K0_9BACT</name>
<evidence type="ECO:0000256" key="8">
    <source>
        <dbReference type="SAM" id="Phobius"/>
    </source>
</evidence>
<dbReference type="CDD" id="cd06550">
    <property type="entry name" value="TM_ABC_iron-siderophores_like"/>
    <property type="match status" value="1"/>
</dbReference>
<dbReference type="PANTHER" id="PTHR30472:SF30">
    <property type="entry name" value="IRON-UPTAKE SYSTEM PERMEASE PROTEIN FEUB"/>
    <property type="match status" value="1"/>
</dbReference>
<dbReference type="EMBL" id="QGGI01000009">
    <property type="protein sequence ID" value="PWJ92149.1"/>
    <property type="molecule type" value="Genomic_DNA"/>
</dbReference>
<dbReference type="AlphaFoldDB" id="A0AA45C6K0"/>
<evidence type="ECO:0000313" key="10">
    <source>
        <dbReference type="Proteomes" id="UP000245921"/>
    </source>
</evidence>
<dbReference type="Proteomes" id="UP000245921">
    <property type="component" value="Unassembled WGS sequence"/>
</dbReference>
<comment type="similarity">
    <text evidence="2">Belongs to the binding-protein-dependent transport system permease family. FecCD subfamily.</text>
</comment>
<feature type="transmembrane region" description="Helical" evidence="8">
    <location>
        <begin position="88"/>
        <end position="112"/>
    </location>
</feature>
<dbReference type="GO" id="GO:0005886">
    <property type="term" value="C:plasma membrane"/>
    <property type="evidence" value="ECO:0007669"/>
    <property type="project" value="UniProtKB-SubCell"/>
</dbReference>
<feature type="transmembrane region" description="Helical" evidence="8">
    <location>
        <begin position="280"/>
        <end position="298"/>
    </location>
</feature>
<feature type="transmembrane region" description="Helical" evidence="8">
    <location>
        <begin position="9"/>
        <end position="29"/>
    </location>
</feature>
<gene>
    <name evidence="9" type="ORF">C7380_10932</name>
</gene>
<dbReference type="InterPro" id="IPR037294">
    <property type="entry name" value="ABC_BtuC-like"/>
</dbReference>
<evidence type="ECO:0000256" key="7">
    <source>
        <dbReference type="ARBA" id="ARBA00023136"/>
    </source>
</evidence>
<feature type="transmembrane region" description="Helical" evidence="8">
    <location>
        <begin position="239"/>
        <end position="268"/>
    </location>
</feature>
<protein>
    <submittedName>
        <fullName evidence="9">Bacillibactin ABC transporter integral membrane protein</fullName>
    </submittedName>
</protein>
<keyword evidence="10" id="KW-1185">Reference proteome</keyword>
<dbReference type="Pfam" id="PF01032">
    <property type="entry name" value="FecCD"/>
    <property type="match status" value="1"/>
</dbReference>
<feature type="transmembrane region" description="Helical" evidence="8">
    <location>
        <begin position="118"/>
        <end position="139"/>
    </location>
</feature>
<dbReference type="PANTHER" id="PTHR30472">
    <property type="entry name" value="FERRIC ENTEROBACTIN TRANSPORT SYSTEM PERMEASE PROTEIN"/>
    <property type="match status" value="1"/>
</dbReference>
<dbReference type="GO" id="GO:0022857">
    <property type="term" value="F:transmembrane transporter activity"/>
    <property type="evidence" value="ECO:0007669"/>
    <property type="project" value="InterPro"/>
</dbReference>
<reference evidence="9 10" key="1">
    <citation type="submission" date="2018-05" db="EMBL/GenBank/DDBJ databases">
        <title>Genomic Encyclopedia of Type Strains, Phase IV (KMG-IV): sequencing the most valuable type-strain genomes for metagenomic binning, comparative biology and taxonomic classification.</title>
        <authorList>
            <person name="Goeker M."/>
        </authorList>
    </citation>
    <scope>NUCLEOTIDE SEQUENCE [LARGE SCALE GENOMIC DNA]</scope>
    <source>
        <strain evidence="9 10">DSM 24906</strain>
    </source>
</reference>
<proteinExistence type="inferred from homology"/>
<dbReference type="FunFam" id="1.10.3470.10:FF:000001">
    <property type="entry name" value="Vitamin B12 ABC transporter permease BtuC"/>
    <property type="match status" value="1"/>
</dbReference>
<evidence type="ECO:0000256" key="1">
    <source>
        <dbReference type="ARBA" id="ARBA00004651"/>
    </source>
</evidence>
<evidence type="ECO:0000256" key="5">
    <source>
        <dbReference type="ARBA" id="ARBA00022692"/>
    </source>
</evidence>
<dbReference type="GO" id="GO:0033214">
    <property type="term" value="P:siderophore-iron import into cell"/>
    <property type="evidence" value="ECO:0007669"/>
    <property type="project" value="TreeGrafter"/>
</dbReference>
<feature type="transmembrane region" description="Helical" evidence="8">
    <location>
        <begin position="310"/>
        <end position="327"/>
    </location>
</feature>
<evidence type="ECO:0000256" key="4">
    <source>
        <dbReference type="ARBA" id="ARBA00022475"/>
    </source>
</evidence>
<keyword evidence="7 8" id="KW-0472">Membrane</keyword>
<keyword evidence="3" id="KW-0813">Transport</keyword>
<sequence>MIENKRKNIILILLLIIGIIIISFLSIILGSKNIDIKVIKESFFNFNPDDVDHQIIMYSRVPRIIGSLMIGAFLAISGSMMQGMTRNIIASPSILGILDGSTFFVTLCIILFPASSNILLIVFSLMGSAFGAFIVFFMSSIIPNGMTPVRLTIIGAITGTFLSSLSVGLSIYFRTSQDISFWYYSRINQLTPNMIKWIIPFAIIGIIMALILSESITVLSLGEEIAIGLGQNIKKNKILISLTVIILSGISVAMAGKISFIGLMIPHITKYFVGHDYKKIIPISGLIGAFFLSGADVLSRFLNYPFETPVGVVTALFGVPFFLYLAGKKGEKNYA</sequence>
<accession>A0AA45C6K0</accession>
<keyword evidence="4" id="KW-1003">Cell membrane</keyword>
<evidence type="ECO:0000256" key="2">
    <source>
        <dbReference type="ARBA" id="ARBA00007935"/>
    </source>
</evidence>
<feature type="transmembrane region" description="Helical" evidence="8">
    <location>
        <begin position="194"/>
        <end position="219"/>
    </location>
</feature>
<dbReference type="InterPro" id="IPR000522">
    <property type="entry name" value="ABC_transptr_permease_BtuC"/>
</dbReference>
<comment type="caution">
    <text evidence="9">The sequence shown here is derived from an EMBL/GenBank/DDBJ whole genome shotgun (WGS) entry which is preliminary data.</text>
</comment>
<keyword evidence="5 8" id="KW-0812">Transmembrane</keyword>
<keyword evidence="6 8" id="KW-1133">Transmembrane helix</keyword>
<feature type="transmembrane region" description="Helical" evidence="8">
    <location>
        <begin position="55"/>
        <end position="76"/>
    </location>
</feature>
<evidence type="ECO:0000256" key="3">
    <source>
        <dbReference type="ARBA" id="ARBA00022448"/>
    </source>
</evidence>